<accession>A0A653D9X4</accession>
<reference evidence="3 4" key="1">
    <citation type="submission" date="2019-01" db="EMBL/GenBank/DDBJ databases">
        <authorList>
            <person name="Sayadi A."/>
        </authorList>
    </citation>
    <scope>NUCLEOTIDE SEQUENCE [LARGE SCALE GENOMIC DNA]</scope>
</reference>
<dbReference type="OrthoDB" id="9909584at2759"/>
<dbReference type="EMBL" id="CAACVG010010849">
    <property type="protein sequence ID" value="VEN56823.1"/>
    <property type="molecule type" value="Genomic_DNA"/>
</dbReference>
<evidence type="ECO:0000256" key="1">
    <source>
        <dbReference type="SAM" id="MobiDB-lite"/>
    </source>
</evidence>
<dbReference type="SMART" id="SM00595">
    <property type="entry name" value="MADF"/>
    <property type="match status" value="1"/>
</dbReference>
<evidence type="ECO:0000313" key="3">
    <source>
        <dbReference type="EMBL" id="VEN56823.1"/>
    </source>
</evidence>
<protein>
    <recommendedName>
        <fullName evidence="2">MADF domain-containing protein</fullName>
    </recommendedName>
</protein>
<dbReference type="PROSITE" id="PS51029">
    <property type="entry name" value="MADF"/>
    <property type="match status" value="1"/>
</dbReference>
<dbReference type="PANTHER" id="PTHR21505">
    <property type="entry name" value="MADF DOMAIN-CONTAINING PROTEIN-RELATED"/>
    <property type="match status" value="1"/>
</dbReference>
<evidence type="ECO:0000313" key="4">
    <source>
        <dbReference type="Proteomes" id="UP000410492"/>
    </source>
</evidence>
<dbReference type="AlphaFoldDB" id="A0A653D9X4"/>
<gene>
    <name evidence="3" type="ORF">CALMAC_LOCUS15617</name>
</gene>
<evidence type="ECO:0000259" key="2">
    <source>
        <dbReference type="PROSITE" id="PS51029"/>
    </source>
</evidence>
<sequence length="279" mass="31159">MSWTREQVTVLLEEYRKWPNLYKVKSVNYKNRNKRREALDSIVDAVKTVKSDVTSADIQSKFQALKQNAQRERKKCIESQRSGAGTDEIVEPSLWYFNLIQFVFDDMDPRPAVDSLQDITHQEPDDVQDMVDDDSQEGPLMLDLSQDSNPAMQSPVLMSPTTLSSDGAGPSWLYAKPSSTKVSGTPKPKKRKLSANSADDGILNQMAQSLSTLTSAIQPQLSSVPLQQQGLSSASRNFADYVAAKLDKITDEGLRDEAEAEIVVCLNRALKKCREQQTK</sequence>
<proteinExistence type="predicted"/>
<dbReference type="InterPro" id="IPR006578">
    <property type="entry name" value="MADF-dom"/>
</dbReference>
<feature type="region of interest" description="Disordered" evidence="1">
    <location>
        <begin position="121"/>
        <end position="195"/>
    </location>
</feature>
<dbReference type="PANTHER" id="PTHR21505:SF8">
    <property type="entry name" value="DPT-YFP REPRESSOR BY OVEREXPRESSION, ISOFORM D-RELATED"/>
    <property type="match status" value="1"/>
</dbReference>
<dbReference type="Proteomes" id="UP000410492">
    <property type="component" value="Unassembled WGS sequence"/>
</dbReference>
<name>A0A653D9X4_CALMS</name>
<feature type="compositionally biased region" description="Acidic residues" evidence="1">
    <location>
        <begin position="125"/>
        <end position="136"/>
    </location>
</feature>
<organism evidence="3 4">
    <name type="scientific">Callosobruchus maculatus</name>
    <name type="common">Southern cowpea weevil</name>
    <name type="synonym">Pulse bruchid</name>
    <dbReference type="NCBI Taxonomy" id="64391"/>
    <lineage>
        <taxon>Eukaryota</taxon>
        <taxon>Metazoa</taxon>
        <taxon>Ecdysozoa</taxon>
        <taxon>Arthropoda</taxon>
        <taxon>Hexapoda</taxon>
        <taxon>Insecta</taxon>
        <taxon>Pterygota</taxon>
        <taxon>Neoptera</taxon>
        <taxon>Endopterygota</taxon>
        <taxon>Coleoptera</taxon>
        <taxon>Polyphaga</taxon>
        <taxon>Cucujiformia</taxon>
        <taxon>Chrysomeloidea</taxon>
        <taxon>Chrysomelidae</taxon>
        <taxon>Bruchinae</taxon>
        <taxon>Bruchini</taxon>
        <taxon>Callosobruchus</taxon>
    </lineage>
</organism>
<keyword evidence="4" id="KW-1185">Reference proteome</keyword>
<feature type="domain" description="MADF" evidence="2">
    <location>
        <begin position="10"/>
        <end position="108"/>
    </location>
</feature>
<dbReference type="Pfam" id="PF10545">
    <property type="entry name" value="MADF_DNA_bdg"/>
    <property type="match status" value="1"/>
</dbReference>